<organism evidence="2 3">
    <name type="scientific">Nostocoides vanveenii</name>
    <dbReference type="NCBI Taxonomy" id="330835"/>
    <lineage>
        <taxon>Bacteria</taxon>
        <taxon>Bacillati</taxon>
        <taxon>Actinomycetota</taxon>
        <taxon>Actinomycetes</taxon>
        <taxon>Micrococcales</taxon>
        <taxon>Intrasporangiaceae</taxon>
        <taxon>Nostocoides</taxon>
    </lineage>
</organism>
<feature type="transmembrane region" description="Helical" evidence="1">
    <location>
        <begin position="120"/>
        <end position="142"/>
    </location>
</feature>
<feature type="transmembrane region" description="Helical" evidence="1">
    <location>
        <begin position="34"/>
        <end position="53"/>
    </location>
</feature>
<accession>A0ABN2KXX4</accession>
<comment type="caution">
    <text evidence="2">The sequence shown here is derived from an EMBL/GenBank/DDBJ whole genome shotgun (WGS) entry which is preliminary data.</text>
</comment>
<proteinExistence type="predicted"/>
<keyword evidence="3" id="KW-1185">Reference proteome</keyword>
<protein>
    <submittedName>
        <fullName evidence="2">Uncharacterized protein</fullName>
    </submittedName>
</protein>
<reference evidence="2 3" key="1">
    <citation type="journal article" date="2019" name="Int. J. Syst. Evol. Microbiol.">
        <title>The Global Catalogue of Microorganisms (GCM) 10K type strain sequencing project: providing services to taxonomists for standard genome sequencing and annotation.</title>
        <authorList>
            <consortium name="The Broad Institute Genomics Platform"/>
            <consortium name="The Broad Institute Genome Sequencing Center for Infectious Disease"/>
            <person name="Wu L."/>
            <person name="Ma J."/>
        </authorList>
    </citation>
    <scope>NUCLEOTIDE SEQUENCE [LARGE SCALE GENOMIC DNA]</scope>
    <source>
        <strain evidence="2 3">JCM 15591</strain>
    </source>
</reference>
<evidence type="ECO:0000313" key="3">
    <source>
        <dbReference type="Proteomes" id="UP001501475"/>
    </source>
</evidence>
<gene>
    <name evidence="2" type="ORF">GCM10009810_29510</name>
</gene>
<dbReference type="RefSeq" id="WP_344067576.1">
    <property type="nucleotide sequence ID" value="NZ_BAAAPN010000059.1"/>
</dbReference>
<feature type="transmembrane region" description="Helical" evidence="1">
    <location>
        <begin position="148"/>
        <end position="169"/>
    </location>
</feature>
<feature type="transmembrane region" description="Helical" evidence="1">
    <location>
        <begin position="59"/>
        <end position="78"/>
    </location>
</feature>
<keyword evidence="1" id="KW-0472">Membrane</keyword>
<dbReference type="EMBL" id="BAAAPN010000059">
    <property type="protein sequence ID" value="GAA1769122.1"/>
    <property type="molecule type" value="Genomic_DNA"/>
</dbReference>
<name>A0ABN2KXX4_9MICO</name>
<evidence type="ECO:0000256" key="1">
    <source>
        <dbReference type="SAM" id="Phobius"/>
    </source>
</evidence>
<evidence type="ECO:0000313" key="2">
    <source>
        <dbReference type="EMBL" id="GAA1769122.1"/>
    </source>
</evidence>
<dbReference type="Proteomes" id="UP001501475">
    <property type="component" value="Unassembled WGS sequence"/>
</dbReference>
<keyword evidence="1" id="KW-1133">Transmembrane helix</keyword>
<keyword evidence="1" id="KW-0812">Transmembrane</keyword>
<sequence>MSTDADNDSRAAADPVSPTVHVHNAIRLDSGRGWNVLVTFLLVAGLTAIAYQLSLGPLADVVATGLAMFTTTLVTFMFRAGILRLPETQGPDDLAFTKSTARRIYDELTAAIVNSSMPRLILFAAVQTAAFLIFRAAVAFGLGLLSSMWMAIGVGLIAGALVVAQDQIWSWVRGSMVKRGNAR</sequence>